<dbReference type="InterPro" id="IPR035513">
    <property type="entry name" value="Invertase/methylesterase_inhib"/>
</dbReference>
<evidence type="ECO:0000313" key="8">
    <source>
        <dbReference type="Proteomes" id="UP000288805"/>
    </source>
</evidence>
<feature type="transmembrane region" description="Helical" evidence="4">
    <location>
        <begin position="164"/>
        <end position="185"/>
    </location>
</feature>
<keyword evidence="2" id="KW-1015">Disulfide bond</keyword>
<evidence type="ECO:0000256" key="5">
    <source>
        <dbReference type="SAM" id="SignalP"/>
    </source>
</evidence>
<evidence type="ECO:0000256" key="3">
    <source>
        <dbReference type="ARBA" id="ARBA00038471"/>
    </source>
</evidence>
<organism evidence="7 8">
    <name type="scientific">Vitis vinifera</name>
    <name type="common">Grape</name>
    <dbReference type="NCBI Taxonomy" id="29760"/>
    <lineage>
        <taxon>Eukaryota</taxon>
        <taxon>Viridiplantae</taxon>
        <taxon>Streptophyta</taxon>
        <taxon>Embryophyta</taxon>
        <taxon>Tracheophyta</taxon>
        <taxon>Spermatophyta</taxon>
        <taxon>Magnoliopsida</taxon>
        <taxon>eudicotyledons</taxon>
        <taxon>Gunneridae</taxon>
        <taxon>Pentapetalae</taxon>
        <taxon>rosids</taxon>
        <taxon>Vitales</taxon>
        <taxon>Vitaceae</taxon>
        <taxon>Viteae</taxon>
        <taxon>Vitis</taxon>
    </lineage>
</organism>
<evidence type="ECO:0000256" key="1">
    <source>
        <dbReference type="ARBA" id="ARBA00022729"/>
    </source>
</evidence>
<keyword evidence="4" id="KW-0472">Membrane</keyword>
<dbReference type="PANTHER" id="PTHR35357:SF17">
    <property type="entry name" value="PECTINESTERASE INHIBITOR 12"/>
    <property type="match status" value="1"/>
</dbReference>
<dbReference type="EMBL" id="QGNW01000021">
    <property type="protein sequence ID" value="RVX14547.1"/>
    <property type="molecule type" value="Genomic_DNA"/>
</dbReference>
<dbReference type="AlphaFoldDB" id="A0A438K013"/>
<evidence type="ECO:0000256" key="4">
    <source>
        <dbReference type="SAM" id="Phobius"/>
    </source>
</evidence>
<comment type="caution">
    <text evidence="7">The sequence shown here is derived from an EMBL/GenBank/DDBJ whole genome shotgun (WGS) entry which is preliminary data.</text>
</comment>
<dbReference type="InterPro" id="IPR034088">
    <property type="entry name" value="Pla_a_1-like"/>
</dbReference>
<protein>
    <submittedName>
        <fullName evidence="7">Putative invertase inhibitor</fullName>
    </submittedName>
</protein>
<proteinExistence type="inferred from homology"/>
<dbReference type="FunFam" id="1.20.140.40:FF:000002">
    <property type="entry name" value="Putative invertase inhibitor"/>
    <property type="match status" value="1"/>
</dbReference>
<reference evidence="7 8" key="1">
    <citation type="journal article" date="2018" name="PLoS Genet.">
        <title>Population sequencing reveals clonal diversity and ancestral inbreeding in the grapevine cultivar Chardonnay.</title>
        <authorList>
            <person name="Roach M.J."/>
            <person name="Johnson D.L."/>
            <person name="Bohlmann J."/>
            <person name="van Vuuren H.J."/>
            <person name="Jones S.J."/>
            <person name="Pretorius I.S."/>
            <person name="Schmidt S.A."/>
            <person name="Borneman A.R."/>
        </authorList>
    </citation>
    <scope>NUCLEOTIDE SEQUENCE [LARGE SCALE GENOMIC DNA]</scope>
    <source>
        <strain evidence="8">cv. Chardonnay</strain>
        <tissue evidence="7">Leaf</tissue>
    </source>
</reference>
<name>A0A438K013_VITVI</name>
<dbReference type="CDD" id="cd15795">
    <property type="entry name" value="PMEI-Pla_a_1_like"/>
    <property type="match status" value="1"/>
</dbReference>
<dbReference type="PROSITE" id="PS51257">
    <property type="entry name" value="PROKAR_LIPOPROTEIN"/>
    <property type="match status" value="1"/>
</dbReference>
<feature type="chain" id="PRO_5019284261" evidence="5">
    <location>
        <begin position="24"/>
        <end position="215"/>
    </location>
</feature>
<dbReference type="GO" id="GO:0005576">
    <property type="term" value="C:extracellular region"/>
    <property type="evidence" value="ECO:0007669"/>
    <property type="project" value="UniProtKB-ARBA"/>
</dbReference>
<gene>
    <name evidence="7" type="primary">PLA1_4</name>
    <name evidence="7" type="ORF">CK203_017117</name>
</gene>
<dbReference type="NCBIfam" id="TIGR01614">
    <property type="entry name" value="PME_inhib"/>
    <property type="match status" value="1"/>
</dbReference>
<keyword evidence="1 5" id="KW-0732">Signal</keyword>
<sequence length="215" mass="23961">MKHSLVLFYACISLLLLFHSSLSCQLIHQTCKRIADNDPNVSYNLCVMSLESNPMSASASLEELGVIAVELALSNATYINWYISNKLLQEKGFDPYAEACLKDCHELYSDAIPELKDVLDDFKDKDYYKANIELSAAMEASTTCEDGYKERKGEASPLAKEDNIFFQLCAIALAFTNIIDLILLLTSASSLESSQLKEGAYAANQIVRLLHLWLV</sequence>
<keyword evidence="4" id="KW-0812">Transmembrane</keyword>
<feature type="signal peptide" evidence="5">
    <location>
        <begin position="1"/>
        <end position="23"/>
    </location>
</feature>
<evidence type="ECO:0000313" key="7">
    <source>
        <dbReference type="EMBL" id="RVX14547.1"/>
    </source>
</evidence>
<evidence type="ECO:0000259" key="6">
    <source>
        <dbReference type="SMART" id="SM00856"/>
    </source>
</evidence>
<keyword evidence="4" id="KW-1133">Transmembrane helix</keyword>
<dbReference type="PANTHER" id="PTHR35357">
    <property type="entry name" value="OS02G0537100 PROTEIN"/>
    <property type="match status" value="1"/>
</dbReference>
<dbReference type="GO" id="GO:0004857">
    <property type="term" value="F:enzyme inhibitor activity"/>
    <property type="evidence" value="ECO:0007669"/>
    <property type="project" value="InterPro"/>
</dbReference>
<dbReference type="InterPro" id="IPR006501">
    <property type="entry name" value="Pectinesterase_inhib_dom"/>
</dbReference>
<evidence type="ECO:0000256" key="2">
    <source>
        <dbReference type="ARBA" id="ARBA00023157"/>
    </source>
</evidence>
<accession>A0A438K013</accession>
<dbReference type="SMART" id="SM00856">
    <property type="entry name" value="PMEI"/>
    <property type="match status" value="1"/>
</dbReference>
<dbReference type="SUPFAM" id="SSF101148">
    <property type="entry name" value="Plant invertase/pectin methylesterase inhibitor"/>
    <property type="match status" value="1"/>
</dbReference>
<dbReference type="Proteomes" id="UP000288805">
    <property type="component" value="Unassembled WGS sequence"/>
</dbReference>
<dbReference type="Pfam" id="PF04043">
    <property type="entry name" value="PMEI"/>
    <property type="match status" value="1"/>
</dbReference>
<feature type="domain" description="Pectinesterase inhibitor" evidence="6">
    <location>
        <begin position="22"/>
        <end position="175"/>
    </location>
</feature>
<comment type="similarity">
    <text evidence="3">Belongs to the PMEI family.</text>
</comment>
<dbReference type="Gene3D" id="1.20.140.40">
    <property type="entry name" value="Invertase/pectin methylesterase inhibitor family protein"/>
    <property type="match status" value="1"/>
</dbReference>